<accession>A0A4S8M9G3</accession>
<evidence type="ECO:0000313" key="1">
    <source>
        <dbReference type="EMBL" id="THU99032.1"/>
    </source>
</evidence>
<gene>
    <name evidence="1" type="ORF">K435DRAFT_795197</name>
</gene>
<reference evidence="1 2" key="1">
    <citation type="journal article" date="2019" name="Nat. Ecol. Evol.">
        <title>Megaphylogeny resolves global patterns of mushroom evolution.</title>
        <authorList>
            <person name="Varga T."/>
            <person name="Krizsan K."/>
            <person name="Foldi C."/>
            <person name="Dima B."/>
            <person name="Sanchez-Garcia M."/>
            <person name="Sanchez-Ramirez S."/>
            <person name="Szollosi G.J."/>
            <person name="Szarkandi J.G."/>
            <person name="Papp V."/>
            <person name="Albert L."/>
            <person name="Andreopoulos W."/>
            <person name="Angelini C."/>
            <person name="Antonin V."/>
            <person name="Barry K.W."/>
            <person name="Bougher N.L."/>
            <person name="Buchanan P."/>
            <person name="Buyck B."/>
            <person name="Bense V."/>
            <person name="Catcheside P."/>
            <person name="Chovatia M."/>
            <person name="Cooper J."/>
            <person name="Damon W."/>
            <person name="Desjardin D."/>
            <person name="Finy P."/>
            <person name="Geml J."/>
            <person name="Haridas S."/>
            <person name="Hughes K."/>
            <person name="Justo A."/>
            <person name="Karasinski D."/>
            <person name="Kautmanova I."/>
            <person name="Kiss B."/>
            <person name="Kocsube S."/>
            <person name="Kotiranta H."/>
            <person name="LaButti K.M."/>
            <person name="Lechner B.E."/>
            <person name="Liimatainen K."/>
            <person name="Lipzen A."/>
            <person name="Lukacs Z."/>
            <person name="Mihaltcheva S."/>
            <person name="Morgado L.N."/>
            <person name="Niskanen T."/>
            <person name="Noordeloos M.E."/>
            <person name="Ohm R.A."/>
            <person name="Ortiz-Santana B."/>
            <person name="Ovrebo C."/>
            <person name="Racz N."/>
            <person name="Riley R."/>
            <person name="Savchenko A."/>
            <person name="Shiryaev A."/>
            <person name="Soop K."/>
            <person name="Spirin V."/>
            <person name="Szebenyi C."/>
            <person name="Tomsovsky M."/>
            <person name="Tulloss R.E."/>
            <person name="Uehling J."/>
            <person name="Grigoriev I.V."/>
            <person name="Vagvolgyi C."/>
            <person name="Papp T."/>
            <person name="Martin F.M."/>
            <person name="Miettinen O."/>
            <person name="Hibbett D.S."/>
            <person name="Nagy L.G."/>
        </authorList>
    </citation>
    <scope>NUCLEOTIDE SEQUENCE [LARGE SCALE GENOMIC DNA]</scope>
    <source>
        <strain evidence="1 2">CBS 962.96</strain>
    </source>
</reference>
<organism evidence="1 2">
    <name type="scientific">Dendrothele bispora (strain CBS 962.96)</name>
    <dbReference type="NCBI Taxonomy" id="1314807"/>
    <lineage>
        <taxon>Eukaryota</taxon>
        <taxon>Fungi</taxon>
        <taxon>Dikarya</taxon>
        <taxon>Basidiomycota</taxon>
        <taxon>Agaricomycotina</taxon>
        <taxon>Agaricomycetes</taxon>
        <taxon>Agaricomycetidae</taxon>
        <taxon>Agaricales</taxon>
        <taxon>Agaricales incertae sedis</taxon>
        <taxon>Dendrothele</taxon>
    </lineage>
</organism>
<proteinExistence type="predicted"/>
<dbReference type="EMBL" id="ML179125">
    <property type="protein sequence ID" value="THU99032.1"/>
    <property type="molecule type" value="Genomic_DNA"/>
</dbReference>
<evidence type="ECO:0000313" key="2">
    <source>
        <dbReference type="Proteomes" id="UP000297245"/>
    </source>
</evidence>
<keyword evidence="2" id="KW-1185">Reference proteome</keyword>
<name>A0A4S8M9G3_DENBC</name>
<dbReference type="OrthoDB" id="3055278at2759"/>
<dbReference type="Proteomes" id="UP000297245">
    <property type="component" value="Unassembled WGS sequence"/>
</dbReference>
<dbReference type="AlphaFoldDB" id="A0A4S8M9G3"/>
<sequence length="160" mass="16777">MSTPFGRGTRAPLDWESDPRLAELSHVLRSLGTDLLDITRNVSAGAGVVGKPDDQGVGSLIVGKGAHTISIGGITTALIASKIRLLELDVTSYLSSVGSSLSLQSTTFASSSALAIPSSQVGIACLRSIKVIGDQRAAEEPLTYKLLMELKKFGLRVEIL</sequence>
<protein>
    <submittedName>
        <fullName evidence="1">Uncharacterized protein</fullName>
    </submittedName>
</protein>